<evidence type="ECO:0000256" key="1">
    <source>
        <dbReference type="SAM" id="Phobius"/>
    </source>
</evidence>
<evidence type="ECO:0000313" key="3">
    <source>
        <dbReference type="Proteomes" id="UP001061008"/>
    </source>
</evidence>
<keyword evidence="1" id="KW-0472">Membrane</keyword>
<sequence>MAIHLLTCGIFDALCYSLAIHLLALAIVLLSLCYPIDFRLSLSLRFAPSLQ</sequence>
<name>A0A977LHI8_9CAUD</name>
<organism evidence="2 3">
    <name type="scientific">Vibrio phage vB_VpP_HA5</name>
    <dbReference type="NCBI Taxonomy" id="2980504"/>
    <lineage>
        <taxon>Viruses</taxon>
        <taxon>Duplodnaviria</taxon>
        <taxon>Heunggongvirae</taxon>
        <taxon>Uroviricota</taxon>
        <taxon>Caudoviricetes</taxon>
        <taxon>Autographivirales</taxon>
        <taxon>Autoscriptoviridae</taxon>
        <taxon>Maculvirus</taxon>
        <taxon>Maculvirus HA5</taxon>
    </lineage>
</organism>
<evidence type="ECO:0000313" key="2">
    <source>
        <dbReference type="EMBL" id="UXF57397.1"/>
    </source>
</evidence>
<proteinExistence type="predicted"/>
<keyword evidence="3" id="KW-1185">Reference proteome</keyword>
<protein>
    <submittedName>
        <fullName evidence="2">Uncharacterized protein</fullName>
    </submittedName>
</protein>
<feature type="transmembrane region" description="Helical" evidence="1">
    <location>
        <begin position="16"/>
        <end position="36"/>
    </location>
</feature>
<accession>A0A977LHI8</accession>
<dbReference type="EMBL" id="OK585159">
    <property type="protein sequence ID" value="UXF57397.1"/>
    <property type="molecule type" value="Genomic_DNA"/>
</dbReference>
<keyword evidence="1" id="KW-0812">Transmembrane</keyword>
<dbReference type="Proteomes" id="UP001061008">
    <property type="component" value="Segment"/>
</dbReference>
<reference evidence="2 3" key="1">
    <citation type="submission" date="2021-10" db="EMBL/GenBank/DDBJ databases">
        <authorList>
            <person name="Yang M."/>
            <person name="wang J."/>
            <person name="Liu Z."/>
        </authorList>
    </citation>
    <scope>NUCLEOTIDE SEQUENCE [LARGE SCALE GENOMIC DNA]</scope>
</reference>
<keyword evidence="1" id="KW-1133">Transmembrane helix</keyword>